<reference evidence="2" key="1">
    <citation type="submission" date="2016-11" db="UniProtKB">
        <authorList>
            <consortium name="WormBaseParasite"/>
        </authorList>
    </citation>
    <scope>IDENTIFICATION</scope>
    <source>
        <strain evidence="2">KR3021</strain>
    </source>
</reference>
<dbReference type="WBParaSite" id="RSKR_0000938300.1">
    <property type="protein sequence ID" value="RSKR_0000938300.1"/>
    <property type="gene ID" value="RSKR_0000938300"/>
</dbReference>
<protein>
    <submittedName>
        <fullName evidence="2">Truncated envelope glycoprotein</fullName>
    </submittedName>
</protein>
<sequence>VLISGQLSTRTSLLQDRTSSVETRSVQYGDIAIKTLKLNVRH</sequence>
<dbReference type="Proteomes" id="UP000095286">
    <property type="component" value="Unplaced"/>
</dbReference>
<accession>A0AC35U9I8</accession>
<proteinExistence type="predicted"/>
<evidence type="ECO:0000313" key="2">
    <source>
        <dbReference type="WBParaSite" id="RSKR_0000938300.1"/>
    </source>
</evidence>
<evidence type="ECO:0000313" key="1">
    <source>
        <dbReference type="Proteomes" id="UP000095286"/>
    </source>
</evidence>
<name>A0AC35U9I8_9BILA</name>
<organism evidence="1 2">
    <name type="scientific">Rhabditophanes sp. KR3021</name>
    <dbReference type="NCBI Taxonomy" id="114890"/>
    <lineage>
        <taxon>Eukaryota</taxon>
        <taxon>Metazoa</taxon>
        <taxon>Ecdysozoa</taxon>
        <taxon>Nematoda</taxon>
        <taxon>Chromadorea</taxon>
        <taxon>Rhabditida</taxon>
        <taxon>Tylenchina</taxon>
        <taxon>Panagrolaimomorpha</taxon>
        <taxon>Strongyloidoidea</taxon>
        <taxon>Alloionematidae</taxon>
        <taxon>Rhabditophanes</taxon>
    </lineage>
</organism>